<proteinExistence type="predicted"/>
<feature type="region of interest" description="Disordered" evidence="1">
    <location>
        <begin position="1"/>
        <end position="34"/>
    </location>
</feature>
<feature type="region of interest" description="Disordered" evidence="1">
    <location>
        <begin position="39"/>
        <end position="58"/>
    </location>
</feature>
<dbReference type="KEGG" id="mcal:110285659"/>
<feature type="compositionally biased region" description="Basic residues" evidence="1">
    <location>
        <begin position="47"/>
        <end position="56"/>
    </location>
</feature>
<organism evidence="2 3">
    <name type="scientific">Mus caroli</name>
    <name type="common">Ryukyu mouse</name>
    <name type="synonym">Ricefield mouse</name>
    <dbReference type="NCBI Taxonomy" id="10089"/>
    <lineage>
        <taxon>Eukaryota</taxon>
        <taxon>Metazoa</taxon>
        <taxon>Chordata</taxon>
        <taxon>Craniata</taxon>
        <taxon>Vertebrata</taxon>
        <taxon>Euteleostomi</taxon>
        <taxon>Mammalia</taxon>
        <taxon>Eutheria</taxon>
        <taxon>Euarchontoglires</taxon>
        <taxon>Glires</taxon>
        <taxon>Rodentia</taxon>
        <taxon>Myomorpha</taxon>
        <taxon>Muroidea</taxon>
        <taxon>Muridae</taxon>
        <taxon>Murinae</taxon>
        <taxon>Mus</taxon>
        <taxon>Mus</taxon>
    </lineage>
</organism>
<keyword evidence="2" id="KW-1185">Reference proteome</keyword>
<sequence>MSVEKALPFQFSHPSQKVRSKQLKEPRGRNKARIPRARILRGDQRKSPPKSHCKKAQVREKEKVWVPWNGLIVIGKRVELLDRNVQKSNPKLESEDWKLEGTGKKFSREKSGLQQETLVAKLLSSAHVYLTPSFEDSSGESVS</sequence>
<dbReference type="GeneID" id="110285659"/>
<dbReference type="AlphaFoldDB" id="A0A6P5P1W3"/>
<dbReference type="Proteomes" id="UP000515126">
    <property type="component" value="Chromosome 19"/>
</dbReference>
<name>A0A6P5P1W3_MUSCR</name>
<evidence type="ECO:0000256" key="1">
    <source>
        <dbReference type="SAM" id="MobiDB-lite"/>
    </source>
</evidence>
<evidence type="ECO:0000313" key="2">
    <source>
        <dbReference type="Proteomes" id="UP000515126"/>
    </source>
</evidence>
<gene>
    <name evidence="3" type="primary">LOC110285659</name>
</gene>
<reference evidence="3" key="1">
    <citation type="submission" date="2025-08" db="UniProtKB">
        <authorList>
            <consortium name="RefSeq"/>
        </authorList>
    </citation>
    <scope>IDENTIFICATION</scope>
</reference>
<protein>
    <submittedName>
        <fullName evidence="3">Uncharacterized protein LOC110285659</fullName>
    </submittedName>
</protein>
<evidence type="ECO:0000313" key="3">
    <source>
        <dbReference type="RefSeq" id="XP_021007642.1"/>
    </source>
</evidence>
<dbReference type="RefSeq" id="XP_021007642.1">
    <property type="nucleotide sequence ID" value="XM_021151983.2"/>
</dbReference>
<accession>A0A6P5P1W3</accession>